<evidence type="ECO:0000313" key="2">
    <source>
        <dbReference type="Proteomes" id="UP000031278"/>
    </source>
</evidence>
<name>A0A0B9H3F3_9GAMM</name>
<organism evidence="1 2">
    <name type="scientific">Photobacterium gaetbulicola</name>
    <dbReference type="NCBI Taxonomy" id="1295392"/>
    <lineage>
        <taxon>Bacteria</taxon>
        <taxon>Pseudomonadati</taxon>
        <taxon>Pseudomonadota</taxon>
        <taxon>Gammaproteobacteria</taxon>
        <taxon>Vibrionales</taxon>
        <taxon>Vibrionaceae</taxon>
        <taxon>Photobacterium</taxon>
    </lineage>
</organism>
<gene>
    <name evidence="1" type="ORF">RJ45_01005</name>
</gene>
<sequence>MTNLNLIPKQAAKAPKLGAAVSSMPLHDVTIPLDKPVTADFMAKHALDEWHHSMQMVKHHQRLGDKEGSAFFLNDAAEFRRIYVAFKRAIIEMGGL</sequence>
<evidence type="ECO:0000313" key="1">
    <source>
        <dbReference type="EMBL" id="KHT65446.1"/>
    </source>
</evidence>
<dbReference type="AlphaFoldDB" id="A0A0B9H3F3"/>
<dbReference type="Proteomes" id="UP000031278">
    <property type="component" value="Unassembled WGS sequence"/>
</dbReference>
<proteinExistence type="predicted"/>
<comment type="caution">
    <text evidence="1">The sequence shown here is derived from an EMBL/GenBank/DDBJ whole genome shotgun (WGS) entry which is preliminary data.</text>
</comment>
<reference evidence="1 2" key="1">
    <citation type="submission" date="2014-12" db="EMBL/GenBank/DDBJ databases">
        <title>Genome sequencing of Photobacterium gaetbulicola AD005a.</title>
        <authorList>
            <person name="Adrian T.G.S."/>
            <person name="Chan K.G."/>
        </authorList>
    </citation>
    <scope>NUCLEOTIDE SEQUENCE [LARGE SCALE GENOMIC DNA]</scope>
    <source>
        <strain evidence="1 2">AD005a</strain>
    </source>
</reference>
<dbReference type="EMBL" id="JWLZ01000006">
    <property type="protein sequence ID" value="KHT65446.1"/>
    <property type="molecule type" value="Genomic_DNA"/>
</dbReference>
<accession>A0A0B9H3F3</accession>
<protein>
    <submittedName>
        <fullName evidence="1">Uncharacterized protein</fullName>
    </submittedName>
</protein>
<dbReference type="RefSeq" id="WP_039456658.1">
    <property type="nucleotide sequence ID" value="NZ_JWLZ01000006.1"/>
</dbReference>